<name>A0A9N9L2T3_9HELO</name>
<proteinExistence type="predicted"/>
<protein>
    <submittedName>
        <fullName evidence="1">Uncharacterized protein</fullName>
    </submittedName>
</protein>
<reference evidence="1" key="1">
    <citation type="submission" date="2021-07" db="EMBL/GenBank/DDBJ databases">
        <authorList>
            <person name="Durling M."/>
        </authorList>
    </citation>
    <scope>NUCLEOTIDE SEQUENCE</scope>
</reference>
<evidence type="ECO:0000313" key="1">
    <source>
        <dbReference type="EMBL" id="CAG8957183.1"/>
    </source>
</evidence>
<organism evidence="1 2">
    <name type="scientific">Hymenoscyphus fraxineus</name>
    <dbReference type="NCBI Taxonomy" id="746836"/>
    <lineage>
        <taxon>Eukaryota</taxon>
        <taxon>Fungi</taxon>
        <taxon>Dikarya</taxon>
        <taxon>Ascomycota</taxon>
        <taxon>Pezizomycotina</taxon>
        <taxon>Leotiomycetes</taxon>
        <taxon>Helotiales</taxon>
        <taxon>Helotiaceae</taxon>
        <taxon>Hymenoscyphus</taxon>
    </lineage>
</organism>
<dbReference type="AlphaFoldDB" id="A0A9N9L2T3"/>
<sequence length="84" mass="9692">MDNVEYHKEDKSHTRQLRLREREGNWAIEKIGEQEQTGRTASQWKAGSTTRFDSMAEKPTSKDIFGIATLIYKPAKKRPQSPSL</sequence>
<dbReference type="EMBL" id="CAJVRL010000077">
    <property type="protein sequence ID" value="CAG8957183.1"/>
    <property type="molecule type" value="Genomic_DNA"/>
</dbReference>
<keyword evidence="2" id="KW-1185">Reference proteome</keyword>
<dbReference type="Proteomes" id="UP000696280">
    <property type="component" value="Unassembled WGS sequence"/>
</dbReference>
<accession>A0A9N9L2T3</accession>
<comment type="caution">
    <text evidence="1">The sequence shown here is derived from an EMBL/GenBank/DDBJ whole genome shotgun (WGS) entry which is preliminary data.</text>
</comment>
<evidence type="ECO:0000313" key="2">
    <source>
        <dbReference type="Proteomes" id="UP000696280"/>
    </source>
</evidence>
<gene>
    <name evidence="1" type="ORF">HYFRA_00009384</name>
</gene>